<feature type="chain" id="PRO_5047508303" evidence="2">
    <location>
        <begin position="24"/>
        <end position="124"/>
    </location>
</feature>
<evidence type="ECO:0000256" key="1">
    <source>
        <dbReference type="SAM" id="MobiDB-lite"/>
    </source>
</evidence>
<dbReference type="InterPro" id="IPR007969">
    <property type="entry name" value="DUF732"/>
</dbReference>
<feature type="signal peptide" evidence="2">
    <location>
        <begin position="1"/>
        <end position="23"/>
    </location>
</feature>
<evidence type="ECO:0000313" key="5">
    <source>
        <dbReference type="Proteomes" id="UP001055336"/>
    </source>
</evidence>
<keyword evidence="5" id="KW-1185">Reference proteome</keyword>
<evidence type="ECO:0000256" key="2">
    <source>
        <dbReference type="SAM" id="SignalP"/>
    </source>
</evidence>
<keyword evidence="2" id="KW-0732">Signal</keyword>
<dbReference type="Proteomes" id="UP001055336">
    <property type="component" value="Chromosome"/>
</dbReference>
<accession>A0ABY3VRT0</accession>
<organism evidence="4 5">
    <name type="scientific">Mycobacterium paraterrae</name>
    <dbReference type="NCBI Taxonomy" id="577492"/>
    <lineage>
        <taxon>Bacteria</taxon>
        <taxon>Bacillati</taxon>
        <taxon>Actinomycetota</taxon>
        <taxon>Actinomycetes</taxon>
        <taxon>Mycobacteriales</taxon>
        <taxon>Mycobacteriaceae</taxon>
        <taxon>Mycobacterium</taxon>
    </lineage>
</organism>
<name>A0ABY3VRT0_9MYCO</name>
<feature type="region of interest" description="Disordered" evidence="1">
    <location>
        <begin position="104"/>
        <end position="124"/>
    </location>
</feature>
<dbReference type="RefSeq" id="WP_240263588.1">
    <property type="nucleotide sequence ID" value="NZ_CP092488.2"/>
</dbReference>
<feature type="compositionally biased region" description="Basic and acidic residues" evidence="1">
    <location>
        <begin position="108"/>
        <end position="118"/>
    </location>
</feature>
<sequence length="124" mass="13297">MRRRLLMLLSAPVMIALAATAQADPSSAPNDDVDFLKQMTDAGLSYHDPKQAVTVAKSVCDLADKGTSQADIEKDLMTSNPSFTSGGVRKFVILSAGEYCPKYLPTEYRPKPPAEGDSPKPPSP</sequence>
<proteinExistence type="predicted"/>
<feature type="domain" description="DUF732" evidence="3">
    <location>
        <begin position="31"/>
        <end position="101"/>
    </location>
</feature>
<gene>
    <name evidence="4" type="ORF">MKK62_11940</name>
</gene>
<reference evidence="4" key="1">
    <citation type="submission" date="2022-08" db="EMBL/GenBank/DDBJ databases">
        <title>Whole genome sequencing of non-tuberculosis mycobacteria type-strains.</title>
        <authorList>
            <person name="Igarashi Y."/>
            <person name="Osugi A."/>
            <person name="Mitarai S."/>
        </authorList>
    </citation>
    <scope>NUCLEOTIDE SEQUENCE</scope>
    <source>
        <strain evidence="4">DSM 45127</strain>
    </source>
</reference>
<dbReference type="Pfam" id="PF05305">
    <property type="entry name" value="DUF732"/>
    <property type="match status" value="1"/>
</dbReference>
<protein>
    <submittedName>
        <fullName evidence="4">DUF732 domain-containing protein</fullName>
    </submittedName>
</protein>
<dbReference type="EMBL" id="CP092488">
    <property type="protein sequence ID" value="UMB71860.1"/>
    <property type="molecule type" value="Genomic_DNA"/>
</dbReference>
<evidence type="ECO:0000313" key="4">
    <source>
        <dbReference type="EMBL" id="UMB71860.1"/>
    </source>
</evidence>
<evidence type="ECO:0000259" key="3">
    <source>
        <dbReference type="Pfam" id="PF05305"/>
    </source>
</evidence>